<keyword evidence="2 7" id="KW-0813">Transport</keyword>
<evidence type="ECO:0000256" key="5">
    <source>
        <dbReference type="ARBA" id="ARBA00022989"/>
    </source>
</evidence>
<organism evidence="8">
    <name type="scientific">Enterocloster bolteae</name>
    <dbReference type="NCBI Taxonomy" id="208479"/>
    <lineage>
        <taxon>Bacteria</taxon>
        <taxon>Bacillati</taxon>
        <taxon>Bacillota</taxon>
        <taxon>Clostridia</taxon>
        <taxon>Lachnospirales</taxon>
        <taxon>Lachnospiraceae</taxon>
        <taxon>Enterocloster</taxon>
    </lineage>
</organism>
<feature type="transmembrane region" description="Helical" evidence="7">
    <location>
        <begin position="84"/>
        <end position="103"/>
    </location>
</feature>
<feature type="transmembrane region" description="Helical" evidence="7">
    <location>
        <begin position="212"/>
        <end position="236"/>
    </location>
</feature>
<evidence type="ECO:0000256" key="3">
    <source>
        <dbReference type="ARBA" id="ARBA00022475"/>
    </source>
</evidence>
<feature type="transmembrane region" description="Helical" evidence="7">
    <location>
        <begin position="115"/>
        <end position="135"/>
    </location>
</feature>
<dbReference type="InterPro" id="IPR035906">
    <property type="entry name" value="MetI-like_sf"/>
</dbReference>
<gene>
    <name evidence="8" type="primary">ycjO_5</name>
    <name evidence="8" type="ORF">CBLFYP116_05820</name>
</gene>
<feature type="transmembrane region" description="Helical" evidence="7">
    <location>
        <begin position="167"/>
        <end position="191"/>
    </location>
</feature>
<dbReference type="Gene3D" id="1.10.3720.10">
    <property type="entry name" value="MetI-like"/>
    <property type="match status" value="1"/>
</dbReference>
<dbReference type="RefSeq" id="WP_002566209.1">
    <property type="nucleotide sequence ID" value="NZ_BAABZS010000001.1"/>
</dbReference>
<dbReference type="GO" id="GO:0055085">
    <property type="term" value="P:transmembrane transport"/>
    <property type="evidence" value="ECO:0007669"/>
    <property type="project" value="InterPro"/>
</dbReference>
<dbReference type="KEGG" id="cbol:CGC65_02415"/>
<dbReference type="CDD" id="cd06261">
    <property type="entry name" value="TM_PBP2"/>
    <property type="match status" value="1"/>
</dbReference>
<sequence length="305" mass="34203">MNRGKAAGKRCRKSDIYIPIILLMPAFLLVVGVIIYPICYAVGLSFQYYKLTDYVNRQFIGLENYISVWRNETFLASLGNTVKWVGITVACQFLFGLVLAMILNVPFRGRGIIRSITLMPWVTPGVVIALMWVWIYNGNFGVLNKCLTSLGIISKNIPWLGSSQTALYSQIVTMIWQGIPFFAIMILAALQTISADLYEAADISGANSWQKFLYITLPELMPTIITTCMLRIIWVFNNVEVLYLMTGGGPGHSSMTVSLVAYIKAQKSLDFGQGSTIAIYGTLFMILFMTIYLKLTRRGDEDEKD</sequence>
<evidence type="ECO:0000256" key="6">
    <source>
        <dbReference type="ARBA" id="ARBA00023136"/>
    </source>
</evidence>
<evidence type="ECO:0000256" key="7">
    <source>
        <dbReference type="RuleBase" id="RU363032"/>
    </source>
</evidence>
<keyword evidence="6 7" id="KW-0472">Membrane</keyword>
<protein>
    <submittedName>
        <fullName evidence="8">Inner membrane ABC transporter permease protein YcjO</fullName>
    </submittedName>
</protein>
<keyword evidence="5 7" id="KW-1133">Transmembrane helix</keyword>
<reference evidence="8" key="1">
    <citation type="submission" date="2019-11" db="EMBL/GenBank/DDBJ databases">
        <authorList>
            <person name="Feng L."/>
        </authorList>
    </citation>
    <scope>NUCLEOTIDE SEQUENCE</scope>
    <source>
        <strain evidence="8">CbolteaeLFYP116</strain>
    </source>
</reference>
<keyword evidence="4 7" id="KW-0812">Transmembrane</keyword>
<dbReference type="InterPro" id="IPR000515">
    <property type="entry name" value="MetI-like"/>
</dbReference>
<comment type="similarity">
    <text evidence="7">Belongs to the binding-protein-dependent transport system permease family.</text>
</comment>
<dbReference type="PANTHER" id="PTHR43005">
    <property type="entry name" value="BLR7065 PROTEIN"/>
    <property type="match status" value="1"/>
</dbReference>
<evidence type="ECO:0000256" key="1">
    <source>
        <dbReference type="ARBA" id="ARBA00004651"/>
    </source>
</evidence>
<dbReference type="EMBL" id="CACRTF010000024">
    <property type="protein sequence ID" value="VYT56990.1"/>
    <property type="molecule type" value="Genomic_DNA"/>
</dbReference>
<keyword evidence="3" id="KW-1003">Cell membrane</keyword>
<evidence type="ECO:0000313" key="8">
    <source>
        <dbReference type="EMBL" id="VYT56990.1"/>
    </source>
</evidence>
<dbReference type="PROSITE" id="PS50928">
    <property type="entry name" value="ABC_TM1"/>
    <property type="match status" value="1"/>
</dbReference>
<feature type="transmembrane region" description="Helical" evidence="7">
    <location>
        <begin position="277"/>
        <end position="295"/>
    </location>
</feature>
<dbReference type="AlphaFoldDB" id="A0A6M5GC02"/>
<accession>A0A6M5GC02</accession>
<dbReference type="GO" id="GO:0005886">
    <property type="term" value="C:plasma membrane"/>
    <property type="evidence" value="ECO:0007669"/>
    <property type="project" value="UniProtKB-SubCell"/>
</dbReference>
<feature type="transmembrane region" description="Helical" evidence="7">
    <location>
        <begin position="20"/>
        <end position="43"/>
    </location>
</feature>
<evidence type="ECO:0000256" key="2">
    <source>
        <dbReference type="ARBA" id="ARBA00022448"/>
    </source>
</evidence>
<dbReference type="Pfam" id="PF00528">
    <property type="entry name" value="BPD_transp_1"/>
    <property type="match status" value="1"/>
</dbReference>
<evidence type="ECO:0000256" key="4">
    <source>
        <dbReference type="ARBA" id="ARBA00022692"/>
    </source>
</evidence>
<dbReference type="SUPFAM" id="SSF161098">
    <property type="entry name" value="MetI-like"/>
    <property type="match status" value="1"/>
</dbReference>
<dbReference type="GeneID" id="23115635"/>
<dbReference type="PANTHER" id="PTHR43005:SF2">
    <property type="entry name" value="INTEGRAL MEMBRANE SUGAR TRANSPORT PROTEIN"/>
    <property type="match status" value="1"/>
</dbReference>
<proteinExistence type="inferred from homology"/>
<comment type="subcellular location">
    <subcellularLocation>
        <location evidence="1 7">Cell membrane</location>
        <topology evidence="1 7">Multi-pass membrane protein</topology>
    </subcellularLocation>
</comment>
<name>A0A6M5GC02_9FIRM</name>